<feature type="transmembrane region" description="Helical" evidence="6">
    <location>
        <begin position="187"/>
        <end position="209"/>
    </location>
</feature>
<dbReference type="InterPro" id="IPR000620">
    <property type="entry name" value="EamA_dom"/>
</dbReference>
<sequence length="296" mass="32610">MDAIKSQWAGLPPNVRGILWVVLSGLLFASFMAIVRYVGTTMNPIQMSFIRYAFGMMFMLPFFMRMQLSDFRAANIKLHATRGILHGLAVMMWFYAMSRIPIAEVTALGFTSPIFATIAAVLLLGERIRMRRMVAVAGGLLGALIILRPGAAIIDPGAIAMLVAAPIFAFSDVMAKLLTRKESGPAVVGYLSIFVTLVTMVPAIYVWRWPTPEEWALMALTAFIATLGHLAMVQGFKLADVSVTQPAKFLQLIWATLIGFLLFSEFPTIWTWIGAAIVVAAVSYIAHREAVARRHE</sequence>
<feature type="transmembrane region" description="Helical" evidence="6">
    <location>
        <begin position="245"/>
        <end position="263"/>
    </location>
</feature>
<comment type="caution">
    <text evidence="8">The sequence shown here is derived from an EMBL/GenBank/DDBJ whole genome shotgun (WGS) entry which is preliminary data.</text>
</comment>
<evidence type="ECO:0000259" key="7">
    <source>
        <dbReference type="Pfam" id="PF00892"/>
    </source>
</evidence>
<feature type="transmembrane region" description="Helical" evidence="6">
    <location>
        <begin position="102"/>
        <end position="124"/>
    </location>
</feature>
<dbReference type="GO" id="GO:0016020">
    <property type="term" value="C:membrane"/>
    <property type="evidence" value="ECO:0007669"/>
    <property type="project" value="UniProtKB-SubCell"/>
</dbReference>
<evidence type="ECO:0000256" key="6">
    <source>
        <dbReference type="SAM" id="Phobius"/>
    </source>
</evidence>
<feature type="transmembrane region" description="Helical" evidence="6">
    <location>
        <begin position="18"/>
        <end position="39"/>
    </location>
</feature>
<organism evidence="8 9">
    <name type="scientific">Oceanibaculum indicum</name>
    <dbReference type="NCBI Taxonomy" id="526216"/>
    <lineage>
        <taxon>Bacteria</taxon>
        <taxon>Pseudomonadati</taxon>
        <taxon>Pseudomonadota</taxon>
        <taxon>Alphaproteobacteria</taxon>
        <taxon>Rhodospirillales</taxon>
        <taxon>Oceanibaculaceae</taxon>
        <taxon>Oceanibaculum</taxon>
    </lineage>
</organism>
<feature type="transmembrane region" description="Helical" evidence="6">
    <location>
        <begin position="76"/>
        <end position="96"/>
    </location>
</feature>
<dbReference type="EMBL" id="RBIG01000005">
    <property type="protein sequence ID" value="RKQ67896.1"/>
    <property type="molecule type" value="Genomic_DNA"/>
</dbReference>
<feature type="domain" description="EamA" evidence="7">
    <location>
        <begin position="156"/>
        <end position="284"/>
    </location>
</feature>
<accession>A0A420WAB6</accession>
<protein>
    <submittedName>
        <fullName evidence="8">Threonine/homoserine efflux transporter RhtA</fullName>
    </submittedName>
</protein>
<evidence type="ECO:0000256" key="5">
    <source>
        <dbReference type="ARBA" id="ARBA00023136"/>
    </source>
</evidence>
<reference evidence="8 9" key="1">
    <citation type="submission" date="2018-10" db="EMBL/GenBank/DDBJ databases">
        <title>Comparative analysis of microorganisms from saline springs in Andes Mountain Range, Colombia.</title>
        <authorList>
            <person name="Rubin E."/>
        </authorList>
    </citation>
    <scope>NUCLEOTIDE SEQUENCE [LARGE SCALE GENOMIC DNA]</scope>
    <source>
        <strain evidence="8 9">USBA 36</strain>
    </source>
</reference>
<dbReference type="RefSeq" id="WP_121222080.1">
    <property type="nucleotide sequence ID" value="NZ_RBIG01000005.1"/>
</dbReference>
<proteinExistence type="inferred from homology"/>
<evidence type="ECO:0000313" key="9">
    <source>
        <dbReference type="Proteomes" id="UP000277424"/>
    </source>
</evidence>
<name>A0A420WAB6_9PROT</name>
<feature type="domain" description="EamA" evidence="7">
    <location>
        <begin position="16"/>
        <end position="147"/>
    </location>
</feature>
<feature type="transmembrane region" description="Helical" evidence="6">
    <location>
        <begin position="215"/>
        <end position="233"/>
    </location>
</feature>
<comment type="subcellular location">
    <subcellularLocation>
        <location evidence="1">Membrane</location>
        <topology evidence="1">Multi-pass membrane protein</topology>
    </subcellularLocation>
</comment>
<evidence type="ECO:0000256" key="1">
    <source>
        <dbReference type="ARBA" id="ARBA00004141"/>
    </source>
</evidence>
<comment type="similarity">
    <text evidence="2">Belongs to the drug/metabolite transporter (DMT) superfamily. 10 TMS drug/metabolite exporter (DME) (TC 2.A.7.3) family.</text>
</comment>
<dbReference type="InterPro" id="IPR037185">
    <property type="entry name" value="EmrE-like"/>
</dbReference>
<evidence type="ECO:0000256" key="3">
    <source>
        <dbReference type="ARBA" id="ARBA00022692"/>
    </source>
</evidence>
<feature type="transmembrane region" description="Helical" evidence="6">
    <location>
        <begin position="133"/>
        <end position="151"/>
    </location>
</feature>
<dbReference type="Proteomes" id="UP000277424">
    <property type="component" value="Unassembled WGS sequence"/>
</dbReference>
<dbReference type="Pfam" id="PF00892">
    <property type="entry name" value="EamA"/>
    <property type="match status" value="2"/>
</dbReference>
<evidence type="ECO:0000313" key="8">
    <source>
        <dbReference type="EMBL" id="RKQ67896.1"/>
    </source>
</evidence>
<keyword evidence="4 6" id="KW-1133">Transmembrane helix</keyword>
<dbReference type="OrthoDB" id="9812899at2"/>
<feature type="transmembrane region" description="Helical" evidence="6">
    <location>
        <begin position="45"/>
        <end position="64"/>
    </location>
</feature>
<dbReference type="PANTHER" id="PTHR22911:SF6">
    <property type="entry name" value="SOLUTE CARRIER FAMILY 35 MEMBER G1"/>
    <property type="match status" value="1"/>
</dbReference>
<evidence type="ECO:0000256" key="2">
    <source>
        <dbReference type="ARBA" id="ARBA00009853"/>
    </source>
</evidence>
<dbReference type="SUPFAM" id="SSF103481">
    <property type="entry name" value="Multidrug resistance efflux transporter EmrE"/>
    <property type="match status" value="2"/>
</dbReference>
<gene>
    <name evidence="8" type="ORF">BCL74_3557</name>
</gene>
<keyword evidence="5 6" id="KW-0472">Membrane</keyword>
<keyword evidence="3 6" id="KW-0812">Transmembrane</keyword>
<dbReference type="PANTHER" id="PTHR22911">
    <property type="entry name" value="ACYL-MALONYL CONDENSING ENZYME-RELATED"/>
    <property type="match status" value="1"/>
</dbReference>
<dbReference type="AlphaFoldDB" id="A0A420WAB6"/>
<evidence type="ECO:0000256" key="4">
    <source>
        <dbReference type="ARBA" id="ARBA00022989"/>
    </source>
</evidence>